<dbReference type="InterPro" id="IPR013101">
    <property type="entry name" value="LRR_PRU1-like"/>
</dbReference>
<proteinExistence type="predicted"/>
<evidence type="ECO:0008006" key="3">
    <source>
        <dbReference type="Google" id="ProtNLM"/>
    </source>
</evidence>
<dbReference type="InParanoid" id="A0A0C3FFC3"/>
<dbReference type="EMBL" id="KN833014">
    <property type="protein sequence ID" value="KIM78681.1"/>
    <property type="molecule type" value="Genomic_DNA"/>
</dbReference>
<organism evidence="1 2">
    <name type="scientific">Piloderma croceum (strain F 1598)</name>
    <dbReference type="NCBI Taxonomy" id="765440"/>
    <lineage>
        <taxon>Eukaryota</taxon>
        <taxon>Fungi</taxon>
        <taxon>Dikarya</taxon>
        <taxon>Basidiomycota</taxon>
        <taxon>Agaricomycotina</taxon>
        <taxon>Agaricomycetes</taxon>
        <taxon>Agaricomycetidae</taxon>
        <taxon>Atheliales</taxon>
        <taxon>Atheliaceae</taxon>
        <taxon>Piloderma</taxon>
    </lineage>
</organism>
<sequence length="415" mass="47154">MSLEPVPASKVPQELVHQIIDDVAQMQQTGVMFTLVSCSLTCRAWLPRSRYHLFHNVSLDDQRNPETFLKLLKSKSRLGSIAPYVQCLFVVGYGVWVEPWFNNALPRLTVLTALESLHIQSNHFENLGDAAITKFFSSFIQLKTMRLDCCSFSSSDQLSLILSAITHLQYLELRYVELKPSSTLRQLGNRIHITMVSRTSFPSQRIPSHLRTLTITSSNFMKEIIQCIQYGDEVSPVNALQLKIDSGDDISAYTKLVRMFGPSLTDLAIDCLASGFDYLHVVADDLDLTSLDALRILRLPLIHCDPDYIQRAINSVYILAKITSPCIEEVFMKVKYCALAELDCIDWDAVGRILARPNFSQMKRVVLSVEVTFPGVSLFQARRQTLSWLAMRLPAYYARGIFDVINYQVTWRELV</sequence>
<reference evidence="2" key="2">
    <citation type="submission" date="2015-01" db="EMBL/GenBank/DDBJ databases">
        <title>Evolutionary Origins and Diversification of the Mycorrhizal Mutualists.</title>
        <authorList>
            <consortium name="DOE Joint Genome Institute"/>
            <consortium name="Mycorrhizal Genomics Consortium"/>
            <person name="Kohler A."/>
            <person name="Kuo A."/>
            <person name="Nagy L.G."/>
            <person name="Floudas D."/>
            <person name="Copeland A."/>
            <person name="Barry K.W."/>
            <person name="Cichocki N."/>
            <person name="Veneault-Fourrey C."/>
            <person name="LaButti K."/>
            <person name="Lindquist E.A."/>
            <person name="Lipzen A."/>
            <person name="Lundell T."/>
            <person name="Morin E."/>
            <person name="Murat C."/>
            <person name="Riley R."/>
            <person name="Ohm R."/>
            <person name="Sun H."/>
            <person name="Tunlid A."/>
            <person name="Henrissat B."/>
            <person name="Grigoriev I.V."/>
            <person name="Hibbett D.S."/>
            <person name="Martin F."/>
        </authorList>
    </citation>
    <scope>NUCLEOTIDE SEQUENCE [LARGE SCALE GENOMIC DNA]</scope>
    <source>
        <strain evidence="2">F 1598</strain>
    </source>
</reference>
<dbReference type="Proteomes" id="UP000054166">
    <property type="component" value="Unassembled WGS sequence"/>
</dbReference>
<keyword evidence="2" id="KW-1185">Reference proteome</keyword>
<evidence type="ECO:0000313" key="2">
    <source>
        <dbReference type="Proteomes" id="UP000054166"/>
    </source>
</evidence>
<protein>
    <recommendedName>
        <fullName evidence="3">F-box domain-containing protein</fullName>
    </recommendedName>
</protein>
<dbReference type="Gene3D" id="3.80.10.10">
    <property type="entry name" value="Ribonuclease Inhibitor"/>
    <property type="match status" value="1"/>
</dbReference>
<gene>
    <name evidence="1" type="ORF">PILCRDRAFT_90470</name>
</gene>
<name>A0A0C3FFC3_PILCF</name>
<dbReference type="AlphaFoldDB" id="A0A0C3FFC3"/>
<accession>A0A0C3FFC3</accession>
<evidence type="ECO:0000313" key="1">
    <source>
        <dbReference type="EMBL" id="KIM78681.1"/>
    </source>
</evidence>
<dbReference type="InterPro" id="IPR032675">
    <property type="entry name" value="LRR_dom_sf"/>
</dbReference>
<dbReference type="HOGENOM" id="CLU_036316_4_2_1"/>
<dbReference type="OrthoDB" id="2800661at2759"/>
<reference evidence="1 2" key="1">
    <citation type="submission" date="2014-04" db="EMBL/GenBank/DDBJ databases">
        <authorList>
            <consortium name="DOE Joint Genome Institute"/>
            <person name="Kuo A."/>
            <person name="Tarkka M."/>
            <person name="Buscot F."/>
            <person name="Kohler A."/>
            <person name="Nagy L.G."/>
            <person name="Floudas D."/>
            <person name="Copeland A."/>
            <person name="Barry K.W."/>
            <person name="Cichocki N."/>
            <person name="Veneault-Fourrey C."/>
            <person name="LaButti K."/>
            <person name="Lindquist E.A."/>
            <person name="Lipzen A."/>
            <person name="Lundell T."/>
            <person name="Morin E."/>
            <person name="Murat C."/>
            <person name="Sun H."/>
            <person name="Tunlid A."/>
            <person name="Henrissat B."/>
            <person name="Grigoriev I.V."/>
            <person name="Hibbett D.S."/>
            <person name="Martin F."/>
            <person name="Nordberg H.P."/>
            <person name="Cantor M.N."/>
            <person name="Hua S.X."/>
        </authorList>
    </citation>
    <scope>NUCLEOTIDE SEQUENCE [LARGE SCALE GENOMIC DNA]</scope>
    <source>
        <strain evidence="1 2">F 1598</strain>
    </source>
</reference>
<dbReference type="SUPFAM" id="SSF52047">
    <property type="entry name" value="RNI-like"/>
    <property type="match status" value="1"/>
</dbReference>
<dbReference type="Pfam" id="PF07723">
    <property type="entry name" value="LRR_2"/>
    <property type="match status" value="1"/>
</dbReference>